<feature type="compositionally biased region" description="Gly residues" evidence="1">
    <location>
        <begin position="492"/>
        <end position="503"/>
    </location>
</feature>
<proteinExistence type="predicted"/>
<comment type="caution">
    <text evidence="2">The sequence shown here is derived from an EMBL/GenBank/DDBJ whole genome shotgun (WGS) entry which is preliminary data.</text>
</comment>
<feature type="region of interest" description="Disordered" evidence="1">
    <location>
        <begin position="489"/>
        <end position="538"/>
    </location>
</feature>
<name>A0A4V6DHJ6_9PEZI</name>
<organism evidence="2 3">
    <name type="scientific">Colletotrichum tanaceti</name>
    <dbReference type="NCBI Taxonomy" id="1306861"/>
    <lineage>
        <taxon>Eukaryota</taxon>
        <taxon>Fungi</taxon>
        <taxon>Dikarya</taxon>
        <taxon>Ascomycota</taxon>
        <taxon>Pezizomycotina</taxon>
        <taxon>Sordariomycetes</taxon>
        <taxon>Hypocreomycetidae</taxon>
        <taxon>Glomerellales</taxon>
        <taxon>Glomerellaceae</taxon>
        <taxon>Colletotrichum</taxon>
        <taxon>Colletotrichum destructivum species complex</taxon>
    </lineage>
</organism>
<keyword evidence="3" id="KW-1185">Reference proteome</keyword>
<reference evidence="2 3" key="1">
    <citation type="journal article" date="2019" name="PLoS ONE">
        <title>Comparative genome analysis indicates high evolutionary potential of pathogenicity genes in Colletotrichum tanaceti.</title>
        <authorList>
            <person name="Lelwala R.V."/>
            <person name="Korhonen P.K."/>
            <person name="Young N.D."/>
            <person name="Scott J.B."/>
            <person name="Ades P.A."/>
            <person name="Gasser R.B."/>
            <person name="Taylor P.W.J."/>
        </authorList>
    </citation>
    <scope>NUCLEOTIDE SEQUENCE [LARGE SCALE GENOMIC DNA]</scope>
    <source>
        <strain evidence="2">BRIP57314</strain>
    </source>
</reference>
<evidence type="ECO:0000256" key="1">
    <source>
        <dbReference type="SAM" id="MobiDB-lite"/>
    </source>
</evidence>
<protein>
    <submittedName>
        <fullName evidence="2">Uncharacterized protein</fullName>
    </submittedName>
</protein>
<feature type="compositionally biased region" description="Basic and acidic residues" evidence="1">
    <location>
        <begin position="575"/>
        <end position="606"/>
    </location>
</feature>
<feature type="region of interest" description="Disordered" evidence="1">
    <location>
        <begin position="190"/>
        <end position="223"/>
    </location>
</feature>
<dbReference type="AlphaFoldDB" id="A0A4V6DHJ6"/>
<dbReference type="Proteomes" id="UP000310108">
    <property type="component" value="Unassembled WGS sequence"/>
</dbReference>
<accession>A0A4V6DHJ6</accession>
<feature type="region of interest" description="Disordered" evidence="1">
    <location>
        <begin position="361"/>
        <end position="442"/>
    </location>
</feature>
<evidence type="ECO:0000313" key="2">
    <source>
        <dbReference type="EMBL" id="TKW56786.1"/>
    </source>
</evidence>
<sequence length="674" mass="67544">MLPVPLPVIVLPPSSSLLAAHGIELVPQLVRELLQDPLALLLAAHQRRLRPDPGPLVLVGVLALPGALVAPLAVLRLLLRLLRPGVDVRARLAVRRGAGLVLADELQVPRPLGIGVPPRGLLFGVLSDGGDLGDEEEVEVCAGGWEGGGGAAGAGAGRGPGEAVEEGHEILMKAALAWQDRDVAQLEGGVADGLDDGVAGVGDHDGHGRQGQQGPEDEEGLAGVGDRGAVAVADGGQGDEGEVEAVKVGPALVGPLALLKDLCADEPEDEPGGEGDGHGHPAAADGGLVLDRTHEVELPLAALELGGGGRRRAWRRGRSSLGPLMDGLEDVVFALADHAQDEVAALLLDHAGVEAAAAALEDEGADGADDETEADDADESVGDEQGTAERGGGGVVPETDGEEGDVSPVDGVEVGPALDGGEDKGAEEEIEEEEDGLQHEGALGGRELEILGVVAGVGAVDGDDHEGGGDEVEDGGEHAVEEGLGEDVLVGGLEGEGPGGGGVEGDEADGREVPADDGDGLGEGEAHAAGHVEEEEDVGDDCYGKLDGVDDDEPAGGCAASPLRILDKGGGGDVGARREALSPRADEGAYGKGRGDGAEGAGDHGEGGGGEPPAARVEVGDIVGEALVTALLGLLELADALFDVVAQVGVVHGGGGWRRVRVRVRVRNEGIPNL</sequence>
<feature type="compositionally biased region" description="Acidic residues" evidence="1">
    <location>
        <begin position="361"/>
        <end position="382"/>
    </location>
</feature>
<feature type="region of interest" description="Disordered" evidence="1">
    <location>
        <begin position="265"/>
        <end position="286"/>
    </location>
</feature>
<gene>
    <name evidence="2" type="ORF">CTA1_6883</name>
</gene>
<evidence type="ECO:0000313" key="3">
    <source>
        <dbReference type="Proteomes" id="UP000310108"/>
    </source>
</evidence>
<dbReference type="EMBL" id="PJEX01000058">
    <property type="protein sequence ID" value="TKW56786.1"/>
    <property type="molecule type" value="Genomic_DNA"/>
</dbReference>
<feature type="region of interest" description="Disordered" evidence="1">
    <location>
        <begin position="569"/>
        <end position="615"/>
    </location>
</feature>
<feature type="compositionally biased region" description="Acidic residues" evidence="1">
    <location>
        <begin position="425"/>
        <end position="435"/>
    </location>
</feature>